<dbReference type="InterPro" id="IPR054708">
    <property type="entry name" value="MTPAP-like_central"/>
</dbReference>
<keyword evidence="7" id="KW-0808">Transferase</keyword>
<comment type="similarity">
    <text evidence="4">Belongs to the DNA polymerase type-B-like family.</text>
</comment>
<evidence type="ECO:0000256" key="10">
    <source>
        <dbReference type="SAM" id="MobiDB-lite"/>
    </source>
</evidence>
<organism evidence="13 14">
    <name type="scientific">Ephemerocybe angulata</name>
    <dbReference type="NCBI Taxonomy" id="980116"/>
    <lineage>
        <taxon>Eukaryota</taxon>
        <taxon>Fungi</taxon>
        <taxon>Dikarya</taxon>
        <taxon>Basidiomycota</taxon>
        <taxon>Agaricomycotina</taxon>
        <taxon>Agaricomycetes</taxon>
        <taxon>Agaricomycetidae</taxon>
        <taxon>Agaricales</taxon>
        <taxon>Agaricineae</taxon>
        <taxon>Psathyrellaceae</taxon>
        <taxon>Ephemerocybe</taxon>
    </lineage>
</organism>
<dbReference type="GO" id="GO:0046872">
    <property type="term" value="F:metal ion binding"/>
    <property type="evidence" value="ECO:0007669"/>
    <property type="project" value="UniProtKB-KW"/>
</dbReference>
<comment type="cofactor">
    <cofactor evidence="1">
        <name>Mn(2+)</name>
        <dbReference type="ChEBI" id="CHEBI:29035"/>
    </cofactor>
</comment>
<comment type="caution">
    <text evidence="13">The sequence shown here is derived from an EMBL/GenBank/DDBJ whole genome shotgun (WGS) entry which is preliminary data.</text>
</comment>
<evidence type="ECO:0000256" key="7">
    <source>
        <dbReference type="ARBA" id="ARBA00022679"/>
    </source>
</evidence>
<evidence type="ECO:0000256" key="9">
    <source>
        <dbReference type="ARBA" id="ARBA00022842"/>
    </source>
</evidence>
<evidence type="ECO:0000256" key="5">
    <source>
        <dbReference type="ARBA" id="ARBA00012388"/>
    </source>
</evidence>
<feature type="compositionally biased region" description="Basic and acidic residues" evidence="10">
    <location>
        <begin position="34"/>
        <end position="46"/>
    </location>
</feature>
<feature type="region of interest" description="Disordered" evidence="10">
    <location>
        <begin position="20"/>
        <end position="96"/>
    </location>
</feature>
<keyword evidence="14" id="KW-1185">Reference proteome</keyword>
<dbReference type="SUPFAM" id="SSF81631">
    <property type="entry name" value="PAP/OAS1 substrate-binding domain"/>
    <property type="match status" value="1"/>
</dbReference>
<dbReference type="GO" id="GO:0010605">
    <property type="term" value="P:negative regulation of macromolecule metabolic process"/>
    <property type="evidence" value="ECO:0007669"/>
    <property type="project" value="UniProtKB-ARBA"/>
</dbReference>
<dbReference type="GO" id="GO:0031123">
    <property type="term" value="P:RNA 3'-end processing"/>
    <property type="evidence" value="ECO:0007669"/>
    <property type="project" value="TreeGrafter"/>
</dbReference>
<feature type="domain" description="PAP-associated" evidence="11">
    <location>
        <begin position="345"/>
        <end position="393"/>
    </location>
</feature>
<dbReference type="GO" id="GO:0005737">
    <property type="term" value="C:cytoplasm"/>
    <property type="evidence" value="ECO:0007669"/>
    <property type="project" value="UniProtKB-SubCell"/>
</dbReference>
<protein>
    <recommendedName>
        <fullName evidence="5">polynucleotide adenylyltransferase</fullName>
        <ecNumber evidence="5">2.7.7.19</ecNumber>
    </recommendedName>
</protein>
<dbReference type="Gene3D" id="1.10.1410.10">
    <property type="match status" value="1"/>
</dbReference>
<dbReference type="EMBL" id="JACGCI010000012">
    <property type="protein sequence ID" value="KAF6760377.1"/>
    <property type="molecule type" value="Genomic_DNA"/>
</dbReference>
<evidence type="ECO:0000313" key="14">
    <source>
        <dbReference type="Proteomes" id="UP000521943"/>
    </source>
</evidence>
<accession>A0A8H6I9R0</accession>
<reference evidence="13 14" key="1">
    <citation type="submission" date="2020-07" db="EMBL/GenBank/DDBJ databases">
        <title>Comparative genomics of pyrophilous fungi reveals a link between fire events and developmental genes.</title>
        <authorList>
            <consortium name="DOE Joint Genome Institute"/>
            <person name="Steindorff A.S."/>
            <person name="Carver A."/>
            <person name="Calhoun S."/>
            <person name="Stillman K."/>
            <person name="Liu H."/>
            <person name="Lipzen A."/>
            <person name="Pangilinan J."/>
            <person name="Labutti K."/>
            <person name="Bruns T.D."/>
            <person name="Grigoriev I.V."/>
        </authorList>
    </citation>
    <scope>NUCLEOTIDE SEQUENCE [LARGE SCALE GENOMIC DNA]</scope>
    <source>
        <strain evidence="13 14">CBS 144469</strain>
    </source>
</reference>
<dbReference type="InterPro" id="IPR002058">
    <property type="entry name" value="PAP_assoc"/>
</dbReference>
<dbReference type="PANTHER" id="PTHR12271:SF40">
    <property type="entry name" value="POLY(A) RNA POLYMERASE GLD2"/>
    <property type="match status" value="1"/>
</dbReference>
<evidence type="ECO:0000256" key="1">
    <source>
        <dbReference type="ARBA" id="ARBA00001936"/>
    </source>
</evidence>
<dbReference type="GO" id="GO:1990817">
    <property type="term" value="F:poly(A) RNA polymerase activity"/>
    <property type="evidence" value="ECO:0007669"/>
    <property type="project" value="UniProtKB-EC"/>
</dbReference>
<dbReference type="AlphaFoldDB" id="A0A8H6I9R0"/>
<sequence length="437" mass="49981">MFRFPSSHLTLRCRPSVILQPCPASSKNRKYGHSMRERAIEPRERANTSTDQESEASPKRSTQTRSLLLDVATHSTPDRQPSVKRKGKPHPNLYEFKSESAPSYFFQDAPENVRKRRSATMRRLTRVIKEKFGSEYEVQPFGSTRYGVSSSEADMDMVIIDPSRPHGISPDDKRKQPAIYDVRRVADTLRRAGFTQIKSIPRASVPIVQFRDPLTSLDCDININERLGIFNSDLINAYCSNMVTLRPLLFSIKTWAKSKGLNSSNPPSGELRSFSSYALTMMTIGFLQHRGYLPNLQAHLPPLEASGYNMNFWRTRPRPTCCDCRFYTKPPSWKQPPHLPNQQGLLRDWFQFWAHEFKYNTQMVSIREGGIVERRDTNDVSNLVLTTSIPLSGPPFLSIPIRVMDPFIVEKNVACSVSARAMERFARECGEWTRNGQ</sequence>
<feature type="domain" description="Poly(A) RNA polymerase mitochondrial-like central palm" evidence="12">
    <location>
        <begin position="111"/>
        <end position="239"/>
    </location>
</feature>
<keyword evidence="9" id="KW-0460">Magnesium</keyword>
<dbReference type="SUPFAM" id="SSF81301">
    <property type="entry name" value="Nucleotidyltransferase"/>
    <property type="match status" value="1"/>
</dbReference>
<evidence type="ECO:0000256" key="3">
    <source>
        <dbReference type="ARBA" id="ARBA00004496"/>
    </source>
</evidence>
<dbReference type="Proteomes" id="UP000521943">
    <property type="component" value="Unassembled WGS sequence"/>
</dbReference>
<evidence type="ECO:0000256" key="4">
    <source>
        <dbReference type="ARBA" id="ARBA00008593"/>
    </source>
</evidence>
<evidence type="ECO:0000256" key="6">
    <source>
        <dbReference type="ARBA" id="ARBA00022490"/>
    </source>
</evidence>
<dbReference type="EC" id="2.7.7.19" evidence="5"/>
<keyword evidence="8" id="KW-0479">Metal-binding</keyword>
<comment type="subcellular location">
    <subcellularLocation>
        <location evidence="3">Cytoplasm</location>
    </subcellularLocation>
</comment>
<proteinExistence type="inferred from homology"/>
<keyword evidence="6" id="KW-0963">Cytoplasm</keyword>
<dbReference type="Pfam" id="PF22600">
    <property type="entry name" value="MTPAP-like_central"/>
    <property type="match status" value="1"/>
</dbReference>
<evidence type="ECO:0000256" key="8">
    <source>
        <dbReference type="ARBA" id="ARBA00022723"/>
    </source>
</evidence>
<dbReference type="PANTHER" id="PTHR12271">
    <property type="entry name" value="POLY A POLYMERASE CID PAP -RELATED"/>
    <property type="match status" value="1"/>
</dbReference>
<evidence type="ECO:0000313" key="13">
    <source>
        <dbReference type="EMBL" id="KAF6760377.1"/>
    </source>
</evidence>
<name>A0A8H6I9R0_9AGAR</name>
<evidence type="ECO:0000259" key="11">
    <source>
        <dbReference type="Pfam" id="PF03828"/>
    </source>
</evidence>
<comment type="cofactor">
    <cofactor evidence="2">
        <name>Mg(2+)</name>
        <dbReference type="ChEBI" id="CHEBI:18420"/>
    </cofactor>
</comment>
<dbReference type="CDD" id="cd05402">
    <property type="entry name" value="NT_PAP_TUTase"/>
    <property type="match status" value="1"/>
</dbReference>
<gene>
    <name evidence="13" type="ORF">DFP72DRAFT_882037</name>
</gene>
<dbReference type="Pfam" id="PF03828">
    <property type="entry name" value="PAP_assoc"/>
    <property type="match status" value="1"/>
</dbReference>
<evidence type="ECO:0000259" key="12">
    <source>
        <dbReference type="Pfam" id="PF22600"/>
    </source>
</evidence>
<dbReference type="OrthoDB" id="2274644at2759"/>
<dbReference type="InterPro" id="IPR043519">
    <property type="entry name" value="NT_sf"/>
</dbReference>
<evidence type="ECO:0000256" key="2">
    <source>
        <dbReference type="ARBA" id="ARBA00001946"/>
    </source>
</evidence>
<dbReference type="Gene3D" id="3.30.460.10">
    <property type="entry name" value="Beta Polymerase, domain 2"/>
    <property type="match status" value="1"/>
</dbReference>